<proteinExistence type="predicted"/>
<reference evidence="1 2" key="1">
    <citation type="submission" date="2020-07" db="EMBL/GenBank/DDBJ databases">
        <title>Genomic Encyclopedia of Type Strains, Phase IV (KMG-IV): sequencing the most valuable type-strain genomes for metagenomic binning, comparative biology and taxonomic classification.</title>
        <authorList>
            <person name="Goeker M."/>
        </authorList>
    </citation>
    <scope>NUCLEOTIDE SEQUENCE [LARGE SCALE GENOMIC DNA]</scope>
    <source>
        <strain evidence="1 2">DSM 45533</strain>
    </source>
</reference>
<name>A0A7W0CUV7_9ACTN</name>
<accession>A0A7W0CUV7</accession>
<comment type="caution">
    <text evidence="1">The sequence shown here is derived from an EMBL/GenBank/DDBJ whole genome shotgun (WGS) entry which is preliminary data.</text>
</comment>
<dbReference type="AlphaFoldDB" id="A0A7W0CUV7"/>
<dbReference type="RefSeq" id="WP_181616454.1">
    <property type="nucleotide sequence ID" value="NZ_BAABAM010000015.1"/>
</dbReference>
<evidence type="ECO:0000313" key="1">
    <source>
        <dbReference type="EMBL" id="MBA2897778.1"/>
    </source>
</evidence>
<evidence type="ECO:0000313" key="2">
    <source>
        <dbReference type="Proteomes" id="UP000530928"/>
    </source>
</evidence>
<dbReference type="Proteomes" id="UP000530928">
    <property type="component" value="Unassembled WGS sequence"/>
</dbReference>
<dbReference type="EMBL" id="JACDUR010000013">
    <property type="protein sequence ID" value="MBA2897778.1"/>
    <property type="molecule type" value="Genomic_DNA"/>
</dbReference>
<protein>
    <submittedName>
        <fullName evidence="1">Uncharacterized protein</fullName>
    </submittedName>
</protein>
<organism evidence="1 2">
    <name type="scientific">Nonomuraea soli</name>
    <dbReference type="NCBI Taxonomy" id="1032476"/>
    <lineage>
        <taxon>Bacteria</taxon>
        <taxon>Bacillati</taxon>
        <taxon>Actinomycetota</taxon>
        <taxon>Actinomycetes</taxon>
        <taxon>Streptosporangiales</taxon>
        <taxon>Streptosporangiaceae</taxon>
        <taxon>Nonomuraea</taxon>
    </lineage>
</organism>
<sequence length="272" mass="29975">MSGRDLGFVAEALFDRYLAERGYTAHASDDPGQRNPDRLITVPDGRRAVCEVKSFASKGLLKRAHFREGEAGTGMRVSQPMVQSQKEALEPVRDKIKEAAKQLRRYKDDGLPLMVVLANPMSKPIPFDESSLIAAMYGDIEAVFEIPEQGAEGEGESWLAAGLNGKLTNDHQYISAVALLRERPHSIAWAAAWFDENRSRFEDPKDMAVGYLEAAVTEDVPQGSDVFLSIIETASEEAVPLPRDLFNGPLDLRYSLLLDGSGFGLLDDHTTH</sequence>
<keyword evidence="2" id="KW-1185">Reference proteome</keyword>
<gene>
    <name evidence="1" type="ORF">HNR30_009184</name>
</gene>